<dbReference type="Pfam" id="PF09687">
    <property type="entry name" value="PRESAN"/>
    <property type="match status" value="1"/>
</dbReference>
<dbReference type="Gene3D" id="6.10.280.180">
    <property type="entry name" value="Plasmodium RESA, N-terminal helical domain"/>
    <property type="match status" value="1"/>
</dbReference>
<comment type="caution">
    <text evidence="4">The sequence shown here is derived from an EMBL/GenBank/DDBJ whole genome shotgun (WGS) entry which is preliminary data.</text>
</comment>
<dbReference type="AlphaFoldDB" id="A0A1Y1JBG8"/>
<feature type="transmembrane region" description="Helical" evidence="2">
    <location>
        <begin position="46"/>
        <end position="67"/>
    </location>
</feature>
<dbReference type="NCBIfam" id="TIGR01639">
    <property type="entry name" value="P_fal_TIGR01639"/>
    <property type="match status" value="1"/>
</dbReference>
<keyword evidence="2" id="KW-0812">Transmembrane</keyword>
<dbReference type="OMA" id="KEMFIIW"/>
<feature type="region of interest" description="Disordered" evidence="1">
    <location>
        <begin position="96"/>
        <end position="129"/>
    </location>
</feature>
<dbReference type="Proteomes" id="UP000195521">
    <property type="component" value="Unassembled WGS sequence"/>
</dbReference>
<dbReference type="InterPro" id="IPR006526">
    <property type="entry name" value="Export_prot_PHISTa/b/c"/>
</dbReference>
<keyword evidence="5" id="KW-1185">Reference proteome</keyword>
<dbReference type="RefSeq" id="XP_028542458.1">
    <property type="nucleotide sequence ID" value="XM_028686657.1"/>
</dbReference>
<gene>
    <name evidence="4" type="ORF">PGO_060130</name>
</gene>
<proteinExistence type="predicted"/>
<sequence>MTQHNRKAVISIKGKYVSSNKNRKRKESMIISFNSEEWKCRKIGMCVNFSFLAIFNIVLLTLMVFFVQQEKILNEESLRSIQERCQKYESRQLAELESRRMKNEEGDDDGDDENDEDEEQACCSGGTSSKRRRKYKNIDVSMKEPYRLNNGQAENYGIFKPIDYVKNDTEPRYELPDYDTIKERERKQKEEFNSVPYEVNDHDFLRNVSEDSVNERIERLGENVDVKEMFVIWNYVNGFERIKYINMQKNIIEYCENLTYTYNVPRKKKTEQWIKVYHYMKDHLFYKERSLHKKLYNFLEHGACPKKLFIEFINQTKNSWRNFRRDVNSVCMNMLNSNLT</sequence>
<evidence type="ECO:0000256" key="2">
    <source>
        <dbReference type="SAM" id="Phobius"/>
    </source>
</evidence>
<organism evidence="4 5">
    <name type="scientific">Plasmodium gonderi</name>
    <dbReference type="NCBI Taxonomy" id="77519"/>
    <lineage>
        <taxon>Eukaryota</taxon>
        <taxon>Sar</taxon>
        <taxon>Alveolata</taxon>
        <taxon>Apicomplexa</taxon>
        <taxon>Aconoidasida</taxon>
        <taxon>Haemosporida</taxon>
        <taxon>Plasmodiidae</taxon>
        <taxon>Plasmodium</taxon>
        <taxon>Plasmodium (Plasmodium)</taxon>
    </lineage>
</organism>
<evidence type="ECO:0000313" key="5">
    <source>
        <dbReference type="Proteomes" id="UP000195521"/>
    </source>
</evidence>
<feature type="domain" description="Plasmodium RESA N-terminal" evidence="3">
    <location>
        <begin position="207"/>
        <end position="330"/>
    </location>
</feature>
<protein>
    <submittedName>
        <fullName evidence="4">Phist protein</fullName>
    </submittedName>
</protein>
<accession>A0A1Y1JBG8</accession>
<evidence type="ECO:0000259" key="3">
    <source>
        <dbReference type="Pfam" id="PF09687"/>
    </source>
</evidence>
<dbReference type="InterPro" id="IPR044885">
    <property type="entry name" value="PRESA_N_sf"/>
</dbReference>
<dbReference type="GeneID" id="39746581"/>
<dbReference type="OrthoDB" id="384212at2759"/>
<dbReference type="PANTHER" id="PTHR36193:SF23">
    <property type="entry name" value="PHISTB DOMAIN-CONTAINING RESA-LIKE PROTEIN 1"/>
    <property type="match status" value="1"/>
</dbReference>
<evidence type="ECO:0000256" key="1">
    <source>
        <dbReference type="SAM" id="MobiDB-lite"/>
    </source>
</evidence>
<dbReference type="PANTHER" id="PTHR36193">
    <property type="entry name" value="PHISTB DOMAIN-CONTAINING RESA-LIKE PROTEIN 1"/>
    <property type="match status" value="1"/>
</dbReference>
<name>A0A1Y1JBG8_PLAGO</name>
<evidence type="ECO:0000313" key="4">
    <source>
        <dbReference type="EMBL" id="GAW79869.1"/>
    </source>
</evidence>
<keyword evidence="2" id="KW-0472">Membrane</keyword>
<reference evidence="5" key="1">
    <citation type="submission" date="2017-04" db="EMBL/GenBank/DDBJ databases">
        <title>Plasmodium gonderi genome.</title>
        <authorList>
            <person name="Arisue N."/>
            <person name="Honma H."/>
            <person name="Kawai S."/>
            <person name="Tougan T."/>
            <person name="Tanabe K."/>
            <person name="Horii T."/>
        </authorList>
    </citation>
    <scope>NUCLEOTIDE SEQUENCE [LARGE SCALE GENOMIC DNA]</scope>
    <source>
        <strain evidence="5">ATCC 30045</strain>
    </source>
</reference>
<dbReference type="InterPro" id="IPR019111">
    <property type="entry name" value="PRESA_N"/>
</dbReference>
<feature type="compositionally biased region" description="Acidic residues" evidence="1">
    <location>
        <begin position="105"/>
        <end position="120"/>
    </location>
</feature>
<dbReference type="EMBL" id="BDQF01000007">
    <property type="protein sequence ID" value="GAW79869.1"/>
    <property type="molecule type" value="Genomic_DNA"/>
</dbReference>
<keyword evidence="2" id="KW-1133">Transmembrane helix</keyword>